<evidence type="ECO:0000313" key="4">
    <source>
        <dbReference type="EMBL" id="RKQ58715.1"/>
    </source>
</evidence>
<evidence type="ECO:0000256" key="3">
    <source>
        <dbReference type="PIRSR" id="PIRSR620019-2"/>
    </source>
</evidence>
<name>A0A495BGA6_VOGIN</name>
<dbReference type="PANTHER" id="PTHR43300:SF7">
    <property type="entry name" value="UDP-N-ACETYLBACILLOSAMINE N-ACETYLTRANSFERASE"/>
    <property type="match status" value="1"/>
</dbReference>
<dbReference type="InterPro" id="IPR011004">
    <property type="entry name" value="Trimer_LpxA-like_sf"/>
</dbReference>
<protein>
    <submittedName>
        <fullName evidence="4">Sugar O-acyltransferase (Sialic acid O-acetyltransferase NeuD family)</fullName>
    </submittedName>
</protein>
<keyword evidence="4" id="KW-0808">Transferase</keyword>
<proteinExistence type="inferred from homology"/>
<dbReference type="CDD" id="cd03360">
    <property type="entry name" value="LbH_AT_putative"/>
    <property type="match status" value="1"/>
</dbReference>
<comment type="caution">
    <text evidence="4">The sequence shown here is derived from an EMBL/GenBank/DDBJ whole genome shotgun (WGS) entry which is preliminary data.</text>
</comment>
<dbReference type="EMBL" id="RBID01000014">
    <property type="protein sequence ID" value="RKQ58715.1"/>
    <property type="molecule type" value="Genomic_DNA"/>
</dbReference>
<sequence>MKRIGIFGTSGMARETRDIAHALGYDAVFVARSAAERAAFSDSGDVILESDVGSYKDMPYVIGVGEGALRAKIAVRHANIIRFGNLIHPSATFGCGQRQHIETRSGVIVCAGVRFTSNISVGDFTLFNLNATISHDSVIADYVTVSPNACILGNVSIGEAAWIGAGTIVNQGSNDRKVTIGKNTLIGSGAVIIADCDADSVYVGVPGRKIK</sequence>
<dbReference type="PANTHER" id="PTHR43300">
    <property type="entry name" value="ACETYLTRANSFERASE"/>
    <property type="match status" value="1"/>
</dbReference>
<dbReference type="InterPro" id="IPR020019">
    <property type="entry name" value="AcTrfase_PglD-like"/>
</dbReference>
<organism evidence="4 5">
    <name type="scientific">Vogesella indigofera</name>
    <name type="common">Pseudomonas indigofera</name>
    <dbReference type="NCBI Taxonomy" id="45465"/>
    <lineage>
        <taxon>Bacteria</taxon>
        <taxon>Pseudomonadati</taxon>
        <taxon>Pseudomonadota</taxon>
        <taxon>Betaproteobacteria</taxon>
        <taxon>Neisseriales</taxon>
        <taxon>Chromobacteriaceae</taxon>
        <taxon>Vogesella</taxon>
    </lineage>
</organism>
<reference evidence="4 5" key="1">
    <citation type="submission" date="2018-10" db="EMBL/GenBank/DDBJ databases">
        <title>Genomic Encyclopedia of Type Strains, Phase IV (KMG-IV): sequencing the most valuable type-strain genomes for metagenomic binning, comparative biology and taxonomic classification.</title>
        <authorList>
            <person name="Goeker M."/>
        </authorList>
    </citation>
    <scope>NUCLEOTIDE SEQUENCE [LARGE SCALE GENOMIC DNA]</scope>
    <source>
        <strain evidence="4 5">DSM 3303</strain>
    </source>
</reference>
<keyword evidence="4" id="KW-0012">Acyltransferase</keyword>
<accession>A0A495BGA6</accession>
<dbReference type="GO" id="GO:0016746">
    <property type="term" value="F:acyltransferase activity"/>
    <property type="evidence" value="ECO:0007669"/>
    <property type="project" value="UniProtKB-KW"/>
</dbReference>
<dbReference type="InterPro" id="IPR050179">
    <property type="entry name" value="Trans_hexapeptide_repeat"/>
</dbReference>
<dbReference type="RefSeq" id="WP_120810418.1">
    <property type="nucleotide sequence ID" value="NZ_RBID01000014.1"/>
</dbReference>
<dbReference type="Gene3D" id="2.160.10.10">
    <property type="entry name" value="Hexapeptide repeat proteins"/>
    <property type="match status" value="1"/>
</dbReference>
<dbReference type="Proteomes" id="UP000279384">
    <property type="component" value="Unassembled WGS sequence"/>
</dbReference>
<feature type="active site" description="Proton acceptor" evidence="2">
    <location>
        <position position="135"/>
    </location>
</feature>
<evidence type="ECO:0000256" key="1">
    <source>
        <dbReference type="ARBA" id="ARBA00007274"/>
    </source>
</evidence>
<dbReference type="Gene3D" id="3.40.50.20">
    <property type="match status" value="1"/>
</dbReference>
<gene>
    <name evidence="4" type="ORF">C8E02_1683</name>
</gene>
<dbReference type="AlphaFoldDB" id="A0A495BGA6"/>
<evidence type="ECO:0000313" key="5">
    <source>
        <dbReference type="Proteomes" id="UP000279384"/>
    </source>
</evidence>
<evidence type="ECO:0000256" key="2">
    <source>
        <dbReference type="PIRSR" id="PIRSR620019-1"/>
    </source>
</evidence>
<feature type="site" description="Increases basicity of active site His" evidence="2">
    <location>
        <position position="136"/>
    </location>
</feature>
<comment type="similarity">
    <text evidence="1">Belongs to the transferase hexapeptide repeat family.</text>
</comment>
<dbReference type="SUPFAM" id="SSF51161">
    <property type="entry name" value="Trimeric LpxA-like enzymes"/>
    <property type="match status" value="1"/>
</dbReference>
<feature type="binding site" evidence="3">
    <location>
        <position position="65"/>
    </location>
    <ligand>
        <name>substrate</name>
    </ligand>
</feature>